<sequence>MTTTRNNNYPELDCYEPSGLVNNEWLNHELAEFEHEEEPDEHHDSSTPSPSSHNNQHLVLDPQHPTVHDEYTNSPYEADCTLHVDNIRDLSQVHPCYWLPNYHLIEPNHRDDNGEKYRYKLEGEMYKGKDNNNKAWQAELARYGVTDDDVNAVHDEKHTMLTFTDNTDVFTHTAHNPLDLSRLSPTAFLAPFTRLYLTVLSDTALPAAATAALKHIIAMARSLRLEPPPTSSSNAKHCITDRAAEPANDSSMNITSGYLKWVTISYL</sequence>
<dbReference type="AlphaFoldDB" id="A0A166WNL7"/>
<evidence type="ECO:0000313" key="3">
    <source>
        <dbReference type="Proteomes" id="UP000076532"/>
    </source>
</evidence>
<evidence type="ECO:0000313" key="2">
    <source>
        <dbReference type="EMBL" id="KZP33941.1"/>
    </source>
</evidence>
<name>A0A166WNL7_9AGAM</name>
<organism evidence="2 3">
    <name type="scientific">Athelia psychrophila</name>
    <dbReference type="NCBI Taxonomy" id="1759441"/>
    <lineage>
        <taxon>Eukaryota</taxon>
        <taxon>Fungi</taxon>
        <taxon>Dikarya</taxon>
        <taxon>Basidiomycota</taxon>
        <taxon>Agaricomycotina</taxon>
        <taxon>Agaricomycetes</taxon>
        <taxon>Agaricomycetidae</taxon>
        <taxon>Atheliales</taxon>
        <taxon>Atheliaceae</taxon>
        <taxon>Athelia</taxon>
    </lineage>
</organism>
<feature type="region of interest" description="Disordered" evidence="1">
    <location>
        <begin position="34"/>
        <end position="60"/>
    </location>
</feature>
<dbReference type="EMBL" id="KV417481">
    <property type="protein sequence ID" value="KZP33941.1"/>
    <property type="molecule type" value="Genomic_DNA"/>
</dbReference>
<dbReference type="Proteomes" id="UP000076532">
    <property type="component" value="Unassembled WGS sequence"/>
</dbReference>
<proteinExistence type="predicted"/>
<protein>
    <submittedName>
        <fullName evidence="2">Uncharacterized protein</fullName>
    </submittedName>
</protein>
<evidence type="ECO:0000256" key="1">
    <source>
        <dbReference type="SAM" id="MobiDB-lite"/>
    </source>
</evidence>
<keyword evidence="3" id="KW-1185">Reference proteome</keyword>
<accession>A0A166WNL7</accession>
<gene>
    <name evidence="2" type="ORF">FIBSPDRAFT_881426</name>
</gene>
<reference evidence="2 3" key="1">
    <citation type="journal article" date="2016" name="Mol. Biol. Evol.">
        <title>Comparative Genomics of Early-Diverging Mushroom-Forming Fungi Provides Insights into the Origins of Lignocellulose Decay Capabilities.</title>
        <authorList>
            <person name="Nagy L.G."/>
            <person name="Riley R."/>
            <person name="Tritt A."/>
            <person name="Adam C."/>
            <person name="Daum C."/>
            <person name="Floudas D."/>
            <person name="Sun H."/>
            <person name="Yadav J.S."/>
            <person name="Pangilinan J."/>
            <person name="Larsson K.H."/>
            <person name="Matsuura K."/>
            <person name="Barry K."/>
            <person name="Labutti K."/>
            <person name="Kuo R."/>
            <person name="Ohm R.A."/>
            <person name="Bhattacharya S.S."/>
            <person name="Shirouzu T."/>
            <person name="Yoshinaga Y."/>
            <person name="Martin F.M."/>
            <person name="Grigoriev I.V."/>
            <person name="Hibbett D.S."/>
        </authorList>
    </citation>
    <scope>NUCLEOTIDE SEQUENCE [LARGE SCALE GENOMIC DNA]</scope>
    <source>
        <strain evidence="2 3">CBS 109695</strain>
    </source>
</reference>